<reference evidence="2 3" key="1">
    <citation type="submission" date="2020-04" db="EMBL/GenBank/DDBJ databases">
        <title>Ferrimonas sp. S7 isolated from sea water.</title>
        <authorList>
            <person name="Bae S.S."/>
            <person name="Baek K."/>
        </authorList>
    </citation>
    <scope>NUCLEOTIDE SEQUENCE [LARGE SCALE GENOMIC DNA]</scope>
    <source>
        <strain evidence="2 3">S7</strain>
    </source>
</reference>
<name>A0A6H1UGC9_9GAMM</name>
<gene>
    <name evidence="2" type="ORF">HER31_15260</name>
</gene>
<proteinExistence type="predicted"/>
<dbReference type="KEGG" id="fes:HER31_15260"/>
<dbReference type="EMBL" id="CP051180">
    <property type="protein sequence ID" value="QIZ78141.1"/>
    <property type="molecule type" value="Genomic_DNA"/>
</dbReference>
<evidence type="ECO:0000313" key="2">
    <source>
        <dbReference type="EMBL" id="QIZ78141.1"/>
    </source>
</evidence>
<keyword evidence="3" id="KW-1185">Reference proteome</keyword>
<evidence type="ECO:0008006" key="4">
    <source>
        <dbReference type="Google" id="ProtNLM"/>
    </source>
</evidence>
<sequence length="242" mass="26974">MKKNKLAITLSMLLLSASANAGMVAVEAGVMDWDGKAEQSKGESPFVKIKGATGSEFGDVYAHLVLEDVDDNDLLGSEINIIGQINIGATDFNWYGQVFNKQKPTWSETNTFLGGSWDKGFDNGVYAQVALAAHVVTSDYEIYNQDANGFNGGYFYMTLNKGLEIGGQQFSINWWQEHMFGFNDDYKEFAMYGESHGFNGKLTAKWHIDNNLTAALAYRYADNNLGIQGYHDALFYSMQYNF</sequence>
<keyword evidence="1" id="KW-0732">Signal</keyword>
<dbReference type="Proteomes" id="UP000501602">
    <property type="component" value="Chromosome"/>
</dbReference>
<evidence type="ECO:0000256" key="1">
    <source>
        <dbReference type="SAM" id="SignalP"/>
    </source>
</evidence>
<protein>
    <recommendedName>
        <fullName evidence="4">Nucleoside-specific channel-forming protein, Tsx</fullName>
    </recommendedName>
</protein>
<feature type="chain" id="PRO_5026059040" description="Nucleoside-specific channel-forming protein, Tsx" evidence="1">
    <location>
        <begin position="22"/>
        <end position="242"/>
    </location>
</feature>
<dbReference type="AlphaFoldDB" id="A0A6H1UGC9"/>
<dbReference type="RefSeq" id="WP_168661818.1">
    <property type="nucleotide sequence ID" value="NZ_CP051180.1"/>
</dbReference>
<accession>A0A6H1UGC9</accession>
<organism evidence="2 3">
    <name type="scientific">Ferrimonas lipolytica</name>
    <dbReference type="NCBI Taxonomy" id="2724191"/>
    <lineage>
        <taxon>Bacteria</taxon>
        <taxon>Pseudomonadati</taxon>
        <taxon>Pseudomonadota</taxon>
        <taxon>Gammaproteobacteria</taxon>
        <taxon>Alteromonadales</taxon>
        <taxon>Ferrimonadaceae</taxon>
        <taxon>Ferrimonas</taxon>
    </lineage>
</organism>
<feature type="signal peptide" evidence="1">
    <location>
        <begin position="1"/>
        <end position="21"/>
    </location>
</feature>
<evidence type="ECO:0000313" key="3">
    <source>
        <dbReference type="Proteomes" id="UP000501602"/>
    </source>
</evidence>